<feature type="domain" description="ShKT" evidence="4">
    <location>
        <begin position="119"/>
        <end position="153"/>
    </location>
</feature>
<evidence type="ECO:0000259" key="4">
    <source>
        <dbReference type="PROSITE" id="PS51670"/>
    </source>
</evidence>
<feature type="chain" id="PRO_5003404586" description="ShKT domain-containing protein" evidence="3">
    <location>
        <begin position="18"/>
        <end position="202"/>
    </location>
</feature>
<dbReference type="AlphaFoldDB" id="G0N439"/>
<keyword evidence="1" id="KW-1015">Disulfide bond</keyword>
<proteinExistence type="predicted"/>
<feature type="region of interest" description="Disordered" evidence="2">
    <location>
        <begin position="29"/>
        <end position="86"/>
    </location>
</feature>
<feature type="signal peptide" evidence="3">
    <location>
        <begin position="1"/>
        <end position="17"/>
    </location>
</feature>
<protein>
    <recommendedName>
        <fullName evidence="4">ShKT domain-containing protein</fullName>
    </recommendedName>
</protein>
<evidence type="ECO:0000256" key="3">
    <source>
        <dbReference type="SAM" id="SignalP"/>
    </source>
</evidence>
<dbReference type="PROSITE" id="PS51670">
    <property type="entry name" value="SHKT"/>
    <property type="match status" value="2"/>
</dbReference>
<organism evidence="6">
    <name type="scientific">Caenorhabditis brenneri</name>
    <name type="common">Nematode worm</name>
    <dbReference type="NCBI Taxonomy" id="135651"/>
    <lineage>
        <taxon>Eukaryota</taxon>
        <taxon>Metazoa</taxon>
        <taxon>Ecdysozoa</taxon>
        <taxon>Nematoda</taxon>
        <taxon>Chromadorea</taxon>
        <taxon>Rhabditida</taxon>
        <taxon>Rhabditina</taxon>
        <taxon>Rhabditomorpha</taxon>
        <taxon>Rhabditoidea</taxon>
        <taxon>Rhabditidae</taxon>
        <taxon>Peloderinae</taxon>
        <taxon>Caenorhabditis</taxon>
    </lineage>
</organism>
<dbReference type="InterPro" id="IPR003582">
    <property type="entry name" value="ShKT_dom"/>
</dbReference>
<dbReference type="InParanoid" id="G0N439"/>
<sequence>MKNSVSLILLIILVVDGHAPVKFDHDFGGEKFLRADPKDSNRTQEEGSGEDPDDVLTPDNLTSTVPPSTVARSTPRTSPPFIHPSTPHPIFLSTMGRMTTGHPTTTNLPTSTPAKPINCYDISKRCSKITPLCTREEYKHIMMRQCARTCNFCPQFVRLPHRARCRDAFHSCPIWARNGFCHSTYYTLEERATYCPKSCEAC</sequence>
<dbReference type="PANTHER" id="PTHR21724">
    <property type="entry name" value="SHKT DOMAIN-CONTAINING PROTEIN"/>
    <property type="match status" value="1"/>
</dbReference>
<evidence type="ECO:0000313" key="5">
    <source>
        <dbReference type="EMBL" id="EGT52335.1"/>
    </source>
</evidence>
<dbReference type="FunCoup" id="G0N439">
    <property type="interactions" value="1899"/>
</dbReference>
<dbReference type="Pfam" id="PF01549">
    <property type="entry name" value="ShK"/>
    <property type="match status" value="2"/>
</dbReference>
<name>G0N439_CAEBE</name>
<keyword evidence="6" id="KW-1185">Reference proteome</keyword>
<dbReference type="STRING" id="135651.G0N439"/>
<dbReference type="EMBL" id="GL379836">
    <property type="protein sequence ID" value="EGT52335.1"/>
    <property type="molecule type" value="Genomic_DNA"/>
</dbReference>
<dbReference type="eggNOG" id="ENOG502SVCJ">
    <property type="taxonomic scope" value="Eukaryota"/>
</dbReference>
<dbReference type="PANTHER" id="PTHR21724:SF92">
    <property type="entry name" value="SHKT DOMAIN-CONTAINING PROTEIN"/>
    <property type="match status" value="1"/>
</dbReference>
<feature type="compositionally biased region" description="Polar residues" evidence="2">
    <location>
        <begin position="59"/>
        <end position="76"/>
    </location>
</feature>
<feature type="domain" description="ShKT" evidence="4">
    <location>
        <begin position="165"/>
        <end position="202"/>
    </location>
</feature>
<comment type="caution">
    <text evidence="1">Lacks conserved residue(s) required for the propagation of feature annotation.</text>
</comment>
<feature type="compositionally biased region" description="Acidic residues" evidence="2">
    <location>
        <begin position="47"/>
        <end position="56"/>
    </location>
</feature>
<keyword evidence="3" id="KW-0732">Signal</keyword>
<accession>G0N439</accession>
<gene>
    <name evidence="5" type="ORF">CAEBREN_21742</name>
</gene>
<dbReference type="Proteomes" id="UP000008068">
    <property type="component" value="Unassembled WGS sequence"/>
</dbReference>
<dbReference type="OrthoDB" id="5872986at2759"/>
<evidence type="ECO:0000256" key="1">
    <source>
        <dbReference type="PROSITE-ProRule" id="PRU01005"/>
    </source>
</evidence>
<feature type="compositionally biased region" description="Basic and acidic residues" evidence="2">
    <location>
        <begin position="29"/>
        <end position="45"/>
    </location>
</feature>
<dbReference type="Gene3D" id="1.10.10.1940">
    <property type="match status" value="2"/>
</dbReference>
<reference evidence="6" key="1">
    <citation type="submission" date="2011-07" db="EMBL/GenBank/DDBJ databases">
        <authorList>
            <consortium name="Caenorhabditis brenneri Sequencing and Analysis Consortium"/>
            <person name="Wilson R.K."/>
        </authorList>
    </citation>
    <scope>NUCLEOTIDE SEQUENCE [LARGE SCALE GENOMIC DNA]</scope>
    <source>
        <strain evidence="6">PB2801</strain>
    </source>
</reference>
<feature type="disulfide bond" evidence="1">
    <location>
        <begin position="119"/>
        <end position="153"/>
    </location>
</feature>
<dbReference type="HOGENOM" id="CLU_134005_0_0_1"/>
<evidence type="ECO:0000313" key="6">
    <source>
        <dbReference type="Proteomes" id="UP000008068"/>
    </source>
</evidence>
<dbReference type="SMART" id="SM00254">
    <property type="entry name" value="ShKT"/>
    <property type="match status" value="2"/>
</dbReference>
<evidence type="ECO:0000256" key="2">
    <source>
        <dbReference type="SAM" id="MobiDB-lite"/>
    </source>
</evidence>